<feature type="domain" description="ATP-grasp" evidence="14">
    <location>
        <begin position="120"/>
        <end position="317"/>
    </location>
</feature>
<dbReference type="Pfam" id="PF02785">
    <property type="entry name" value="Biotin_carb_C"/>
    <property type="match status" value="1"/>
</dbReference>
<dbReference type="Proteomes" id="UP000658382">
    <property type="component" value="Unassembled WGS sequence"/>
</dbReference>
<dbReference type="GO" id="GO:0005524">
    <property type="term" value="F:ATP binding"/>
    <property type="evidence" value="ECO:0007669"/>
    <property type="project" value="UniProtKB-UniRule"/>
</dbReference>
<dbReference type="Pfam" id="PF02786">
    <property type="entry name" value="CPSase_L_D2"/>
    <property type="match status" value="1"/>
</dbReference>
<evidence type="ECO:0000256" key="7">
    <source>
        <dbReference type="ARBA" id="ARBA00022741"/>
    </source>
</evidence>
<dbReference type="FunFam" id="3.40.50.20:FF:000010">
    <property type="entry name" value="Propionyl-CoA carboxylase subunit alpha"/>
    <property type="match status" value="1"/>
</dbReference>
<keyword evidence="6" id="KW-0436">Ligase</keyword>
<dbReference type="SUPFAM" id="SSF51246">
    <property type="entry name" value="Rudiment single hybrid motif"/>
    <property type="match status" value="1"/>
</dbReference>
<dbReference type="NCBIfam" id="NF006367">
    <property type="entry name" value="PRK08591.1"/>
    <property type="match status" value="1"/>
</dbReference>
<dbReference type="PANTHER" id="PTHR18866">
    <property type="entry name" value="CARBOXYLASE:PYRUVATE/ACETYL-COA/PROPIONYL-COA CARBOXYLASE"/>
    <property type="match status" value="1"/>
</dbReference>
<comment type="pathway">
    <text evidence="2">Lipid metabolism; malonyl-CoA biosynthesis; malonyl-CoA from acetyl-CoA: step 1/1.</text>
</comment>
<sequence length="451" mass="49816">MINKILIANRGEIAARVIRTCKELNIDTVAVYSEADQKAPFVSMADESFLLGPPRVQDSYLNVEKIISIAKEAKVDAIHPGYGFLSENGVFAEKCEQAGIRFIGPSAEVIEEMGSKIAAREAMENAGVPVVPGTDGAVASSDEAIEIARDIGYPIMLKASAGGGGIGMQVVNTEQELTKAFESNSKRARTFFGDGAMFMEKKLDHARHIEIQLLADSHGNAIHLFERECSIQRRNQKVVEEAPSSFISNEIRQKMGETAVKAAKALEYVNAGTIEFLVDKEENFYFLEMNTRIQVEHPVTEEITGLDIVEAQIRIAEGRELSISQSDVKMDGHAIEVRIYAEDPVTFFPSPGHISAFELPEGEHIRNEYAVTDDYDVTPYYDPMIGKLIAKGTDRSEAITFLKEALSTYKIEGIKTNIAMLKAVVEHDQFKSGNTTTAFIETYYLPMTKPN</sequence>
<keyword evidence="8" id="KW-0276">Fatty acid metabolism</keyword>
<reference evidence="16" key="2">
    <citation type="submission" date="2020-09" db="EMBL/GenBank/DDBJ databases">
        <authorList>
            <person name="Sun Q."/>
            <person name="Ohkuma M."/>
        </authorList>
    </citation>
    <scope>NUCLEOTIDE SEQUENCE</scope>
    <source>
        <strain evidence="16">JCM 12580</strain>
    </source>
</reference>
<gene>
    <name evidence="16" type="primary">accC2</name>
    <name evidence="16" type="ORF">GCM10007063_04420</name>
</gene>
<evidence type="ECO:0000256" key="3">
    <source>
        <dbReference type="ARBA" id="ARBA00011750"/>
    </source>
</evidence>
<dbReference type="PANTHER" id="PTHR18866:SF33">
    <property type="entry name" value="METHYLCROTONOYL-COA CARBOXYLASE SUBUNIT ALPHA, MITOCHONDRIAL-RELATED"/>
    <property type="match status" value="1"/>
</dbReference>
<evidence type="ECO:0000256" key="5">
    <source>
        <dbReference type="ARBA" id="ARBA00022516"/>
    </source>
</evidence>
<evidence type="ECO:0000256" key="9">
    <source>
        <dbReference type="ARBA" id="ARBA00022840"/>
    </source>
</evidence>
<comment type="caution">
    <text evidence="16">The sequence shown here is derived from an EMBL/GenBank/DDBJ whole genome shotgun (WGS) entry which is preliminary data.</text>
</comment>
<reference evidence="16" key="1">
    <citation type="journal article" date="2014" name="Int. J. Syst. Evol. Microbiol.">
        <title>Complete genome sequence of Corynebacterium casei LMG S-19264T (=DSM 44701T), isolated from a smear-ripened cheese.</title>
        <authorList>
            <consortium name="US DOE Joint Genome Institute (JGI-PGF)"/>
            <person name="Walter F."/>
            <person name="Albersmeier A."/>
            <person name="Kalinowski J."/>
            <person name="Ruckert C."/>
        </authorList>
    </citation>
    <scope>NUCLEOTIDE SEQUENCE</scope>
    <source>
        <strain evidence="16">JCM 12580</strain>
    </source>
</reference>
<evidence type="ECO:0000256" key="11">
    <source>
        <dbReference type="ARBA" id="ARBA00023267"/>
    </source>
</evidence>
<dbReference type="EC" id="6.3.4.14" evidence="4"/>
<keyword evidence="5" id="KW-0444">Lipid biosynthesis</keyword>
<comment type="catalytic activity">
    <reaction evidence="12">
        <text>N(6)-biotinyl-L-lysyl-[protein] + hydrogencarbonate + ATP = N(6)-carboxybiotinyl-L-lysyl-[protein] + ADP + phosphate + H(+)</text>
        <dbReference type="Rhea" id="RHEA:13501"/>
        <dbReference type="Rhea" id="RHEA-COMP:10505"/>
        <dbReference type="Rhea" id="RHEA-COMP:10506"/>
        <dbReference type="ChEBI" id="CHEBI:15378"/>
        <dbReference type="ChEBI" id="CHEBI:17544"/>
        <dbReference type="ChEBI" id="CHEBI:30616"/>
        <dbReference type="ChEBI" id="CHEBI:43474"/>
        <dbReference type="ChEBI" id="CHEBI:83144"/>
        <dbReference type="ChEBI" id="CHEBI:83145"/>
        <dbReference type="ChEBI" id="CHEBI:456216"/>
        <dbReference type="EC" id="6.3.4.14"/>
    </reaction>
</comment>
<evidence type="ECO:0000256" key="8">
    <source>
        <dbReference type="ARBA" id="ARBA00022832"/>
    </source>
</evidence>
<comment type="subunit">
    <text evidence="3">Acetyl-CoA carboxylase is a heterohexamer of biotin carboxyl carrier protein, biotin carboxylase and the two subunits of carboxyl transferase in a 2:2 complex.</text>
</comment>
<accession>A0A917UTM4</accession>
<dbReference type="GO" id="GO:0006633">
    <property type="term" value="P:fatty acid biosynthetic process"/>
    <property type="evidence" value="ECO:0007669"/>
    <property type="project" value="UniProtKB-KW"/>
</dbReference>
<dbReference type="InterPro" id="IPR011764">
    <property type="entry name" value="Biotin_carboxylation_dom"/>
</dbReference>
<evidence type="ECO:0000256" key="6">
    <source>
        <dbReference type="ARBA" id="ARBA00022598"/>
    </source>
</evidence>
<evidence type="ECO:0000256" key="13">
    <source>
        <dbReference type="PROSITE-ProRule" id="PRU00409"/>
    </source>
</evidence>
<organism evidence="16 17">
    <name type="scientific">Lentibacillus kapialis</name>
    <dbReference type="NCBI Taxonomy" id="340214"/>
    <lineage>
        <taxon>Bacteria</taxon>
        <taxon>Bacillati</taxon>
        <taxon>Bacillota</taxon>
        <taxon>Bacilli</taxon>
        <taxon>Bacillales</taxon>
        <taxon>Bacillaceae</taxon>
        <taxon>Lentibacillus</taxon>
    </lineage>
</organism>
<dbReference type="SMART" id="SM00878">
    <property type="entry name" value="Biotin_carb_C"/>
    <property type="match status" value="1"/>
</dbReference>
<keyword evidence="11" id="KW-0092">Biotin</keyword>
<evidence type="ECO:0000256" key="12">
    <source>
        <dbReference type="ARBA" id="ARBA00048600"/>
    </source>
</evidence>
<evidence type="ECO:0000256" key="4">
    <source>
        <dbReference type="ARBA" id="ARBA00013263"/>
    </source>
</evidence>
<evidence type="ECO:0000313" key="17">
    <source>
        <dbReference type="Proteomes" id="UP000658382"/>
    </source>
</evidence>
<evidence type="ECO:0000256" key="2">
    <source>
        <dbReference type="ARBA" id="ARBA00004956"/>
    </source>
</evidence>
<proteinExistence type="predicted"/>
<keyword evidence="9 13" id="KW-0067">ATP-binding</keyword>
<protein>
    <recommendedName>
        <fullName evidence="4">biotin carboxylase</fullName>
        <ecNumber evidence="4">6.3.4.14</ecNumber>
    </recommendedName>
</protein>
<dbReference type="InterPro" id="IPR005481">
    <property type="entry name" value="BC-like_N"/>
</dbReference>
<dbReference type="AlphaFoldDB" id="A0A917UTM4"/>
<dbReference type="FunFam" id="3.30.470.20:FF:000028">
    <property type="entry name" value="Methylcrotonoyl-CoA carboxylase subunit alpha, mitochondrial"/>
    <property type="match status" value="1"/>
</dbReference>
<dbReference type="InterPro" id="IPR050856">
    <property type="entry name" value="Biotin_carboxylase_complex"/>
</dbReference>
<dbReference type="InterPro" id="IPR011054">
    <property type="entry name" value="Rudment_hybrid_motif"/>
</dbReference>
<dbReference type="PROSITE" id="PS50979">
    <property type="entry name" value="BC"/>
    <property type="match status" value="1"/>
</dbReference>
<dbReference type="EMBL" id="BMNQ01000003">
    <property type="protein sequence ID" value="GGJ85004.1"/>
    <property type="molecule type" value="Genomic_DNA"/>
</dbReference>
<dbReference type="GO" id="GO:0004075">
    <property type="term" value="F:biotin carboxylase activity"/>
    <property type="evidence" value="ECO:0007669"/>
    <property type="project" value="UniProtKB-EC"/>
</dbReference>
<evidence type="ECO:0000256" key="1">
    <source>
        <dbReference type="ARBA" id="ARBA00003761"/>
    </source>
</evidence>
<dbReference type="Pfam" id="PF00289">
    <property type="entry name" value="Biotin_carb_N"/>
    <property type="match status" value="1"/>
</dbReference>
<dbReference type="InterPro" id="IPR005482">
    <property type="entry name" value="Biotin_COase_C"/>
</dbReference>
<dbReference type="PROSITE" id="PS00867">
    <property type="entry name" value="CPSASE_2"/>
    <property type="match status" value="1"/>
</dbReference>
<dbReference type="SUPFAM" id="SSF56059">
    <property type="entry name" value="Glutathione synthetase ATP-binding domain-like"/>
    <property type="match status" value="1"/>
</dbReference>
<keyword evidence="7 13" id="KW-0547">Nucleotide-binding</keyword>
<dbReference type="GO" id="GO:0046872">
    <property type="term" value="F:metal ion binding"/>
    <property type="evidence" value="ECO:0007669"/>
    <property type="project" value="InterPro"/>
</dbReference>
<keyword evidence="10" id="KW-0275">Fatty acid biosynthesis</keyword>
<dbReference type="SUPFAM" id="SSF52440">
    <property type="entry name" value="PreATP-grasp domain"/>
    <property type="match status" value="1"/>
</dbReference>
<feature type="domain" description="Biotin carboxylation" evidence="15">
    <location>
        <begin position="1"/>
        <end position="445"/>
    </location>
</feature>
<dbReference type="InterPro" id="IPR011761">
    <property type="entry name" value="ATP-grasp"/>
</dbReference>
<dbReference type="InterPro" id="IPR005479">
    <property type="entry name" value="CPAse_ATP-bd"/>
</dbReference>
<keyword evidence="10" id="KW-0443">Lipid metabolism</keyword>
<dbReference type="Gene3D" id="3.30.470.20">
    <property type="entry name" value="ATP-grasp fold, B domain"/>
    <property type="match status" value="1"/>
</dbReference>
<dbReference type="PROSITE" id="PS00866">
    <property type="entry name" value="CPSASE_1"/>
    <property type="match status" value="1"/>
</dbReference>
<evidence type="ECO:0000259" key="14">
    <source>
        <dbReference type="PROSITE" id="PS50975"/>
    </source>
</evidence>
<evidence type="ECO:0000313" key="16">
    <source>
        <dbReference type="EMBL" id="GGJ85004.1"/>
    </source>
</evidence>
<dbReference type="FunFam" id="3.30.1490.20:FF:000003">
    <property type="entry name" value="acetyl-CoA carboxylase isoform X1"/>
    <property type="match status" value="1"/>
</dbReference>
<dbReference type="PROSITE" id="PS50975">
    <property type="entry name" value="ATP_GRASP"/>
    <property type="match status" value="1"/>
</dbReference>
<comment type="function">
    <text evidence="1">This protein is a component of the acetyl coenzyme A carboxylase complex; first, biotin carboxylase catalyzes the carboxylation of the carrier protein and then the transcarboxylase transfers the carboxyl group to form malonyl-CoA.</text>
</comment>
<dbReference type="RefSeq" id="WP_188631430.1">
    <property type="nucleotide sequence ID" value="NZ_BMNQ01000003.1"/>
</dbReference>
<dbReference type="InterPro" id="IPR016185">
    <property type="entry name" value="PreATP-grasp_dom_sf"/>
</dbReference>
<evidence type="ECO:0000259" key="15">
    <source>
        <dbReference type="PROSITE" id="PS50979"/>
    </source>
</evidence>
<keyword evidence="17" id="KW-1185">Reference proteome</keyword>
<name>A0A917UTM4_9BACI</name>
<evidence type="ECO:0000256" key="10">
    <source>
        <dbReference type="ARBA" id="ARBA00023160"/>
    </source>
</evidence>